<dbReference type="OrthoDB" id="405996at2759"/>
<gene>
    <name evidence="7" type="ORF">KP509_21G050400</name>
</gene>
<evidence type="ECO:0000259" key="6">
    <source>
        <dbReference type="PROSITE" id="PS50275"/>
    </source>
</evidence>
<evidence type="ECO:0000256" key="5">
    <source>
        <dbReference type="ARBA" id="ARBA00023464"/>
    </source>
</evidence>
<comment type="catalytic activity">
    <reaction evidence="4">
        <text>a 1,2-diacyl-sn-glycero-3-phospho-(1D-myo-inositol-3,5-bisphosphate) + H2O = a 1,2-diacyl-sn-glycero-3-phospho-(1D-myo-inositol-3-phosphate) + phosphate</text>
        <dbReference type="Rhea" id="RHEA:32955"/>
        <dbReference type="ChEBI" id="CHEBI:15377"/>
        <dbReference type="ChEBI" id="CHEBI:43474"/>
        <dbReference type="ChEBI" id="CHEBI:57923"/>
        <dbReference type="ChEBI" id="CHEBI:58088"/>
    </reaction>
</comment>
<dbReference type="Proteomes" id="UP000825935">
    <property type="component" value="Chromosome 21"/>
</dbReference>
<proteinExistence type="predicted"/>
<dbReference type="Pfam" id="PF02383">
    <property type="entry name" value="Syja_N"/>
    <property type="match status" value="1"/>
</dbReference>
<keyword evidence="8" id="KW-1185">Reference proteome</keyword>
<dbReference type="OMA" id="CNIANIR"/>
<dbReference type="EMBL" id="CM035426">
    <property type="protein sequence ID" value="KAH7315453.1"/>
    <property type="molecule type" value="Genomic_DNA"/>
</dbReference>
<comment type="caution">
    <text evidence="7">The sequence shown here is derived from an EMBL/GenBank/DDBJ whole genome shotgun (WGS) entry which is preliminary data.</text>
</comment>
<feature type="domain" description="SAC" evidence="6">
    <location>
        <begin position="164"/>
        <end position="535"/>
    </location>
</feature>
<dbReference type="GO" id="GO:0005774">
    <property type="term" value="C:vacuolar membrane"/>
    <property type="evidence" value="ECO:0007669"/>
    <property type="project" value="UniProtKB-SubCell"/>
</dbReference>
<dbReference type="InterPro" id="IPR002013">
    <property type="entry name" value="SAC_dom"/>
</dbReference>
<protein>
    <recommendedName>
        <fullName evidence="6">SAC domain-containing protein</fullName>
    </recommendedName>
</protein>
<keyword evidence="2" id="KW-0378">Hydrolase</keyword>
<dbReference type="GO" id="GO:0046856">
    <property type="term" value="P:phosphatidylinositol dephosphorylation"/>
    <property type="evidence" value="ECO:0007669"/>
    <property type="project" value="InterPro"/>
</dbReference>
<dbReference type="PROSITE" id="PS50275">
    <property type="entry name" value="SAC"/>
    <property type="match status" value="1"/>
</dbReference>
<dbReference type="InterPro" id="IPR043573">
    <property type="entry name" value="Fig4-like"/>
</dbReference>
<dbReference type="PANTHER" id="PTHR45738:SF3">
    <property type="entry name" value="OS03G0182400 PROTEIN"/>
    <property type="match status" value="1"/>
</dbReference>
<evidence type="ECO:0000256" key="2">
    <source>
        <dbReference type="ARBA" id="ARBA00022801"/>
    </source>
</evidence>
<evidence type="ECO:0000256" key="3">
    <source>
        <dbReference type="ARBA" id="ARBA00023136"/>
    </source>
</evidence>
<evidence type="ECO:0000313" key="8">
    <source>
        <dbReference type="Proteomes" id="UP000825935"/>
    </source>
</evidence>
<sequence length="838" mass="94549">MSGCFSKDARPMESDADLEPSSYSLQKFTVYETQTRFYLVGRDTTRLRWRVLKIDRSEPAGLNVYEDPAIYTRQDCNDLLKRLAEGNRACGGINFVTKAYGIVGFIKFLEPYYMILITERKLLGNICGHAIYGIGKSLLLTVPHPSISSKLARIKAETRYRRLFASIDLTKDFFFSYTYRIMWCLQSNFKAGQHEGMPYEDMFVWNSFLTREIRGEVKSSQWTVALVHGFFKQVKLSSETAQFTLTLIARRSRHFAGTRYRKRGVNPKGQVANDVETEQLVHDDRCNGHISSVVQHRGSIPLFWSQETSILSPKPDIVLHRKDPTYKATRLHFENLARRYTSPVIVLNLVKTVEKKPRESILCQEFETSVAHLNNVLPKDHRIRFLSWDFHMFSRRNSANVLEILDRIAHDVLDTTGLYYIRNTPFSDIVSPSDSLCDPSNMNGSICQGLVDGEGCVGEPSKVSFQQGVLRSNCIDCLDRTNVAQYAFGLAALGRQLYVLGLSSAPKVGRNSGLAATLMEMYENMGDALAIQYGGSTAHNKVFSQMQGRWKATIQSLEFFRSIWRHYNNAYLDGEKQNAINIFLGHFRPEVGKLELWQLESDGHSSATQVGDEFLDDLMTTKRSLSAGNMIEPNDSSILEDALSMKSSFMSKRTPLLVALGKRGVTLSEVEMRKGLKEVDETACESRQVEFSTTTANGDVAQGKLLDPSSLVDGADHDWLSSSGNSCEEDVQERRLVSAIDGDNVQNCEVLSSTQDENRFFEDDNYFKDLTTALQATGSAWKSDNDEEDQSNNDTNMCTLRELDVGSGTIRIRPGFASHCVFSQSFVDWIQEGQTLCY</sequence>
<dbReference type="PANTHER" id="PTHR45738">
    <property type="entry name" value="POLYPHOSPHOINOSITIDE PHOSPHATASE"/>
    <property type="match status" value="1"/>
</dbReference>
<dbReference type="AlphaFoldDB" id="A0A8T2SD66"/>
<comment type="subcellular location">
    <subcellularLocation>
        <location evidence="1">Vacuole membrane</location>
        <topology evidence="1">Peripheral membrane protein</topology>
    </subcellularLocation>
</comment>
<dbReference type="GO" id="GO:0043813">
    <property type="term" value="F:phosphatidylinositol-3,5-bisphosphate 5-phosphatase activity"/>
    <property type="evidence" value="ECO:0007669"/>
    <property type="project" value="InterPro"/>
</dbReference>
<keyword evidence="3" id="KW-0472">Membrane</keyword>
<evidence type="ECO:0000313" key="7">
    <source>
        <dbReference type="EMBL" id="KAH7315452.1"/>
    </source>
</evidence>
<comment type="subunit">
    <text evidence="5">Component of the PI(3,5)P2 regulatory complex at least composed of ATG18, SAC/FIG4, FAB1 and VAC14.</text>
</comment>
<reference evidence="7" key="1">
    <citation type="submission" date="2021-08" db="EMBL/GenBank/DDBJ databases">
        <title>WGS assembly of Ceratopteris richardii.</title>
        <authorList>
            <person name="Marchant D.B."/>
            <person name="Chen G."/>
            <person name="Jenkins J."/>
            <person name="Shu S."/>
            <person name="Leebens-Mack J."/>
            <person name="Grimwood J."/>
            <person name="Schmutz J."/>
            <person name="Soltis P."/>
            <person name="Soltis D."/>
            <person name="Chen Z.-H."/>
        </authorList>
    </citation>
    <scope>NUCLEOTIDE SEQUENCE</scope>
    <source>
        <strain evidence="7">Whitten #5841</strain>
        <tissue evidence="7">Leaf</tissue>
    </source>
</reference>
<organism evidence="7 8">
    <name type="scientific">Ceratopteris richardii</name>
    <name type="common">Triangle waterfern</name>
    <dbReference type="NCBI Taxonomy" id="49495"/>
    <lineage>
        <taxon>Eukaryota</taxon>
        <taxon>Viridiplantae</taxon>
        <taxon>Streptophyta</taxon>
        <taxon>Embryophyta</taxon>
        <taxon>Tracheophyta</taxon>
        <taxon>Polypodiopsida</taxon>
        <taxon>Polypodiidae</taxon>
        <taxon>Polypodiales</taxon>
        <taxon>Pteridineae</taxon>
        <taxon>Pteridaceae</taxon>
        <taxon>Parkerioideae</taxon>
        <taxon>Ceratopteris</taxon>
    </lineage>
</organism>
<accession>A0A8T2SD66</accession>
<evidence type="ECO:0000256" key="1">
    <source>
        <dbReference type="ARBA" id="ARBA00004148"/>
    </source>
</evidence>
<dbReference type="EMBL" id="CM035426">
    <property type="protein sequence ID" value="KAH7315452.1"/>
    <property type="molecule type" value="Genomic_DNA"/>
</dbReference>
<name>A0A8T2SD66_CERRI</name>
<evidence type="ECO:0000256" key="4">
    <source>
        <dbReference type="ARBA" id="ARBA00023337"/>
    </source>
</evidence>